<dbReference type="SUPFAM" id="SSF81606">
    <property type="entry name" value="PP2C-like"/>
    <property type="match status" value="1"/>
</dbReference>
<comment type="caution">
    <text evidence="2">The sequence shown here is derived from an EMBL/GenBank/DDBJ whole genome shotgun (WGS) entry which is preliminary data.</text>
</comment>
<dbReference type="InterPro" id="IPR036457">
    <property type="entry name" value="PPM-type-like_dom_sf"/>
</dbReference>
<sequence>MTWRLVYGSNVGTSHLSTQTPCQDRCLAGVNMFDDGRKMLSLFVSDGAGSAQRGGEGAELAVEAASAWLSDRVRQGAFELNEALAVDIVLVIKERILAVAAAHSLTERDYACTFLGALSMENATLIMQIGDGGVAVDCGEGLEVPLVPMTGEYANMTWFVTDEDAVNVLETHFIPAQALKVAAFTDGIQRLALNLTDNTPYEPFFTPFFNVMASVSSQQAAMLPALLVEFLGSPSVNERTDDDKTLVLALWVP</sequence>
<gene>
    <name evidence="2" type="ORF">DET57_1368</name>
</gene>
<dbReference type="Proteomes" id="UP000247485">
    <property type="component" value="Unassembled WGS sequence"/>
</dbReference>
<feature type="domain" description="PPM-type phosphatase" evidence="1">
    <location>
        <begin position="11"/>
        <end position="219"/>
    </location>
</feature>
<dbReference type="RefSeq" id="WP_110277420.1">
    <property type="nucleotide sequence ID" value="NZ_QJJG01000036.1"/>
</dbReference>
<dbReference type="EMBL" id="QJJG01000036">
    <property type="protein sequence ID" value="PXW34394.1"/>
    <property type="molecule type" value="Genomic_DNA"/>
</dbReference>
<dbReference type="AlphaFoldDB" id="A0A318FAF3"/>
<dbReference type="Gene3D" id="3.60.40.10">
    <property type="entry name" value="PPM-type phosphatase domain"/>
    <property type="match status" value="1"/>
</dbReference>
<evidence type="ECO:0000313" key="3">
    <source>
        <dbReference type="Proteomes" id="UP000247485"/>
    </source>
</evidence>
<protein>
    <submittedName>
        <fullName evidence="2">Protein phosphatase 2C-like protein</fullName>
    </submittedName>
</protein>
<organism evidence="2 3">
    <name type="scientific">Klebsiella oxytoca</name>
    <dbReference type="NCBI Taxonomy" id="571"/>
    <lineage>
        <taxon>Bacteria</taxon>
        <taxon>Pseudomonadati</taxon>
        <taxon>Pseudomonadota</taxon>
        <taxon>Gammaproteobacteria</taxon>
        <taxon>Enterobacterales</taxon>
        <taxon>Enterobacteriaceae</taxon>
        <taxon>Klebsiella/Raoultella group</taxon>
        <taxon>Klebsiella</taxon>
    </lineage>
</organism>
<proteinExistence type="predicted"/>
<evidence type="ECO:0000259" key="1">
    <source>
        <dbReference type="Pfam" id="PF13672"/>
    </source>
</evidence>
<evidence type="ECO:0000313" key="2">
    <source>
        <dbReference type="EMBL" id="PXW34394.1"/>
    </source>
</evidence>
<name>A0A318FAF3_KLEOX</name>
<reference evidence="2 3" key="1">
    <citation type="submission" date="2018-05" db="EMBL/GenBank/DDBJ databases">
        <title>Freshwater and sediment microbial communities from various areas in North America, analyzing microbe dynamics in response to fracking.</title>
        <authorList>
            <person name="Lamendella R."/>
        </authorList>
    </citation>
    <scope>NUCLEOTIDE SEQUENCE [LARGE SCALE GENOMIC DNA]</scope>
    <source>
        <strain evidence="2 3">67</strain>
    </source>
</reference>
<dbReference type="Pfam" id="PF13672">
    <property type="entry name" value="PP2C_2"/>
    <property type="match status" value="1"/>
</dbReference>
<accession>A0A318FAF3</accession>
<dbReference type="InterPro" id="IPR001932">
    <property type="entry name" value="PPM-type_phosphatase-like_dom"/>
</dbReference>